<feature type="compositionally biased region" description="Basic and acidic residues" evidence="1">
    <location>
        <begin position="362"/>
        <end position="372"/>
    </location>
</feature>
<proteinExistence type="predicted"/>
<organism evidence="3 4">
    <name type="scientific">Neofusicoccum ribis</name>
    <dbReference type="NCBI Taxonomy" id="45134"/>
    <lineage>
        <taxon>Eukaryota</taxon>
        <taxon>Fungi</taxon>
        <taxon>Dikarya</taxon>
        <taxon>Ascomycota</taxon>
        <taxon>Pezizomycotina</taxon>
        <taxon>Dothideomycetes</taxon>
        <taxon>Dothideomycetes incertae sedis</taxon>
        <taxon>Botryosphaeriales</taxon>
        <taxon>Botryosphaeriaceae</taxon>
        <taxon>Neofusicoccum</taxon>
    </lineage>
</organism>
<feature type="region of interest" description="Disordered" evidence="1">
    <location>
        <begin position="347"/>
        <end position="444"/>
    </location>
</feature>
<gene>
    <name evidence="3" type="ORF">SLS56_006418</name>
</gene>
<feature type="compositionally biased region" description="Basic residues" evidence="1">
    <location>
        <begin position="102"/>
        <end position="111"/>
    </location>
</feature>
<feature type="region of interest" description="Disordered" evidence="1">
    <location>
        <begin position="58"/>
        <end position="126"/>
    </location>
</feature>
<dbReference type="EMBL" id="JAJVDC020000073">
    <property type="protein sequence ID" value="KAL1627285.1"/>
    <property type="molecule type" value="Genomic_DNA"/>
</dbReference>
<evidence type="ECO:0000313" key="3">
    <source>
        <dbReference type="EMBL" id="KAL1627285.1"/>
    </source>
</evidence>
<evidence type="ECO:0000256" key="1">
    <source>
        <dbReference type="SAM" id="MobiDB-lite"/>
    </source>
</evidence>
<evidence type="ECO:0000256" key="2">
    <source>
        <dbReference type="SAM" id="Phobius"/>
    </source>
</evidence>
<comment type="caution">
    <text evidence="3">The sequence shown here is derived from an EMBL/GenBank/DDBJ whole genome shotgun (WGS) entry which is preliminary data.</text>
</comment>
<feature type="compositionally biased region" description="Basic and acidic residues" evidence="1">
    <location>
        <begin position="654"/>
        <end position="664"/>
    </location>
</feature>
<feature type="region of interest" description="Disordered" evidence="1">
    <location>
        <begin position="1"/>
        <end position="24"/>
    </location>
</feature>
<feature type="compositionally biased region" description="Low complexity" evidence="1">
    <location>
        <begin position="112"/>
        <end position="122"/>
    </location>
</feature>
<dbReference type="Proteomes" id="UP001521116">
    <property type="component" value="Unassembled WGS sequence"/>
</dbReference>
<feature type="transmembrane region" description="Helical" evidence="2">
    <location>
        <begin position="733"/>
        <end position="754"/>
    </location>
</feature>
<feature type="compositionally biased region" description="Acidic residues" evidence="1">
    <location>
        <begin position="61"/>
        <end position="81"/>
    </location>
</feature>
<accession>A0ABR3SQT0</accession>
<keyword evidence="2" id="KW-0812">Transmembrane</keyword>
<protein>
    <submittedName>
        <fullName evidence="3">Uncharacterized protein</fullName>
    </submittedName>
</protein>
<sequence>MQFNRLRLSGSPASSPLVVDAPVSPTKSVYLDVDETTPTSPRLCSPYGTKTAAAVRRTNFFDDDSSSDEDVDDEEEEELETADEHPFSQRQSFVEEDEGRGKARSSSRSRSLHTATTNTTTNGLRAEGSTRKGAYYLGVRPEEYAFVCGTGPASSVFRDDCYGGGGDGGGGEIVGLDASPLRGGGSDGDDGYMGSRRVGEHVGVYEDEVPEPQRETLRRERVSAKHVPFGAPDLAVAARRVLQEQMRRPSSNMLPSASEYEDGDMEAVRSEGGELRKRPILFGSGHGAGVVSPGGNAGKPRLSDAFEESNDGAVVETHSLQSKTDDNVLAVHAITLQALLRDEEGLQASASSVRRKSVSSDFNRRELFKQQPKDSATSLTPPVPDLPPMVQIQQPKRVSVVPPPIDTNRSSRSKSESKIKTPYPFHYHKNVPKTLGSPGMPPSRPKDAVLTLSIRRRIGVLSPRVARVTLPAELLDGNGPAGAFGDGIAPDETPPPVFDDTAFFKQLRKEYARLAGRWWHFFSARSLRRITVGHTTAWSATESCPGPAACGGGRCCPAARAAHRGVVGHHHQQQQRSGCSAATPSGIYHVRSPRYLASQGLKETFSEENLLAHFRKPRLGQSRFAWVLWASRLAGLHEQPDIFSWRAQQQQQRQRDVDWRDRELPPTPGSAKGVGATGRTPSTASTALAGWSEEDAKDDGVVAAAELGLAGGIGLGHSIATLEFVEGWSIARILTAVLLVLVLAAGGIVLWILFGNGVLVDGFRGNGATVGTAVLIGAGVLMIGWTLVLAWMGVSWCVV</sequence>
<name>A0ABR3SQT0_9PEZI</name>
<keyword evidence="2" id="KW-0472">Membrane</keyword>
<feature type="region of interest" description="Disordered" evidence="1">
    <location>
        <begin position="654"/>
        <end position="685"/>
    </location>
</feature>
<feature type="transmembrane region" description="Helical" evidence="2">
    <location>
        <begin position="774"/>
        <end position="798"/>
    </location>
</feature>
<keyword evidence="4" id="KW-1185">Reference proteome</keyword>
<keyword evidence="2" id="KW-1133">Transmembrane helix</keyword>
<evidence type="ECO:0000313" key="4">
    <source>
        <dbReference type="Proteomes" id="UP001521116"/>
    </source>
</evidence>
<reference evidence="3 4" key="1">
    <citation type="submission" date="2024-02" db="EMBL/GenBank/DDBJ databases">
        <title>De novo assembly and annotation of 12 fungi associated with fruit tree decline syndrome in Ontario, Canada.</title>
        <authorList>
            <person name="Sulman M."/>
            <person name="Ellouze W."/>
            <person name="Ilyukhin E."/>
        </authorList>
    </citation>
    <scope>NUCLEOTIDE SEQUENCE [LARGE SCALE GENOMIC DNA]</scope>
    <source>
        <strain evidence="3 4">M1-105</strain>
    </source>
</reference>